<sequence length="287" mass="29387">MARRDDDEAPWLAEVESDGRTSTLVPRGRFIGGVTLFVLLLLLVVIGIYFITQTKQDGATGTPVERAEDAPLITADPGPYKVLPADPGGLKIPEDGTLHCVSEGNCPETRGLSTNVPEEPGPRPGEAPVELLPPGDELPAIPPAAPVARPAVPAAPVVSAPKPAVAVPPVATVPPHPKPGASTTVPLVKAPVAAPPQPAPAPIATPASGGTTLQLGAFSSAAKAEQAWKSLSTRFAYLAPLSKRIEPVERDTGTLYRLRASGSPDAAAAAHTCAMLKVAGEPCAVVK</sequence>
<reference evidence="4 5" key="1">
    <citation type="submission" date="2019-02" db="EMBL/GenBank/DDBJ databases">
        <title>Polymorphobacter sp. isolated from the lake at the Tibet of China.</title>
        <authorList>
            <person name="Li A."/>
        </authorList>
    </citation>
    <scope>NUCLEOTIDE SEQUENCE [LARGE SCALE GENOMIC DNA]</scope>
    <source>
        <strain evidence="4 5">DJ1R-1</strain>
    </source>
</reference>
<dbReference type="InterPro" id="IPR036680">
    <property type="entry name" value="SPOR-like_sf"/>
</dbReference>
<dbReference type="SUPFAM" id="SSF110997">
    <property type="entry name" value="Sporulation related repeat"/>
    <property type="match status" value="1"/>
</dbReference>
<keyword evidence="2" id="KW-1133">Transmembrane helix</keyword>
<organism evidence="4 5">
    <name type="scientific">Glacieibacterium arshaanense</name>
    <dbReference type="NCBI Taxonomy" id="2511025"/>
    <lineage>
        <taxon>Bacteria</taxon>
        <taxon>Pseudomonadati</taxon>
        <taxon>Pseudomonadota</taxon>
        <taxon>Alphaproteobacteria</taxon>
        <taxon>Sphingomonadales</taxon>
        <taxon>Sphingosinicellaceae</taxon>
        <taxon>Glacieibacterium</taxon>
    </lineage>
</organism>
<dbReference type="InterPro" id="IPR007730">
    <property type="entry name" value="SPOR-like_dom"/>
</dbReference>
<proteinExistence type="predicted"/>
<evidence type="ECO:0000256" key="2">
    <source>
        <dbReference type="SAM" id="Phobius"/>
    </source>
</evidence>
<keyword evidence="2" id="KW-0812">Transmembrane</keyword>
<evidence type="ECO:0000313" key="4">
    <source>
        <dbReference type="EMBL" id="TFU03535.1"/>
    </source>
</evidence>
<protein>
    <submittedName>
        <fullName evidence="4">SPOR domain-containing protein</fullName>
    </submittedName>
</protein>
<evidence type="ECO:0000259" key="3">
    <source>
        <dbReference type="PROSITE" id="PS51724"/>
    </source>
</evidence>
<comment type="caution">
    <text evidence="4">The sequence shown here is derived from an EMBL/GenBank/DDBJ whole genome shotgun (WGS) entry which is preliminary data.</text>
</comment>
<dbReference type="AlphaFoldDB" id="A0A4Y9EN87"/>
<dbReference type="RefSeq" id="WP_135246127.1">
    <property type="nucleotide sequence ID" value="NZ_SIHO01000002.1"/>
</dbReference>
<evidence type="ECO:0000313" key="5">
    <source>
        <dbReference type="Proteomes" id="UP000297737"/>
    </source>
</evidence>
<feature type="region of interest" description="Disordered" evidence="1">
    <location>
        <begin position="108"/>
        <end position="127"/>
    </location>
</feature>
<name>A0A4Y9EN87_9SPHN</name>
<keyword evidence="2" id="KW-0472">Membrane</keyword>
<feature type="transmembrane region" description="Helical" evidence="2">
    <location>
        <begin position="30"/>
        <end position="51"/>
    </location>
</feature>
<dbReference type="Proteomes" id="UP000297737">
    <property type="component" value="Unassembled WGS sequence"/>
</dbReference>
<dbReference type="PROSITE" id="PS51724">
    <property type="entry name" value="SPOR"/>
    <property type="match status" value="1"/>
</dbReference>
<dbReference type="GO" id="GO:0042834">
    <property type="term" value="F:peptidoglycan binding"/>
    <property type="evidence" value="ECO:0007669"/>
    <property type="project" value="InterPro"/>
</dbReference>
<dbReference type="EMBL" id="SIHO01000002">
    <property type="protein sequence ID" value="TFU03535.1"/>
    <property type="molecule type" value="Genomic_DNA"/>
</dbReference>
<keyword evidence="5" id="KW-1185">Reference proteome</keyword>
<dbReference type="Gene3D" id="3.30.70.1070">
    <property type="entry name" value="Sporulation related repeat"/>
    <property type="match status" value="1"/>
</dbReference>
<evidence type="ECO:0000256" key="1">
    <source>
        <dbReference type="SAM" id="MobiDB-lite"/>
    </source>
</evidence>
<gene>
    <name evidence="4" type="ORF">EUV02_10250</name>
</gene>
<dbReference type="OrthoDB" id="7390714at2"/>
<dbReference type="Pfam" id="PF05036">
    <property type="entry name" value="SPOR"/>
    <property type="match status" value="1"/>
</dbReference>
<feature type="domain" description="SPOR" evidence="3">
    <location>
        <begin position="205"/>
        <end position="287"/>
    </location>
</feature>
<accession>A0A4Y9EN87</accession>